<dbReference type="PROSITE" id="PS51186">
    <property type="entry name" value="GNAT"/>
    <property type="match status" value="1"/>
</dbReference>
<dbReference type="AlphaFoldDB" id="A0A917AHA7"/>
<feature type="domain" description="N-acetyltransferase" evidence="1">
    <location>
        <begin position="1"/>
        <end position="85"/>
    </location>
</feature>
<dbReference type="Gene3D" id="3.40.630.30">
    <property type="match status" value="1"/>
</dbReference>
<dbReference type="InterPro" id="IPR000182">
    <property type="entry name" value="GNAT_dom"/>
</dbReference>
<gene>
    <name evidence="2" type="ORF">GCM10011517_20860</name>
</gene>
<accession>A0A917AHA7</accession>
<reference evidence="2" key="1">
    <citation type="journal article" date="2014" name="Int. J. Syst. Evol. Microbiol.">
        <title>Complete genome sequence of Corynebacterium casei LMG S-19264T (=DSM 44701T), isolated from a smear-ripened cheese.</title>
        <authorList>
            <consortium name="US DOE Joint Genome Institute (JGI-PGF)"/>
            <person name="Walter F."/>
            <person name="Albersmeier A."/>
            <person name="Kalinowski J."/>
            <person name="Ruckert C."/>
        </authorList>
    </citation>
    <scope>NUCLEOTIDE SEQUENCE</scope>
    <source>
        <strain evidence="2">CGMCC 1.16012</strain>
    </source>
</reference>
<evidence type="ECO:0000313" key="3">
    <source>
        <dbReference type="Proteomes" id="UP000606730"/>
    </source>
</evidence>
<dbReference type="Pfam" id="PF13673">
    <property type="entry name" value="Acetyltransf_10"/>
    <property type="match status" value="1"/>
</dbReference>
<evidence type="ECO:0000259" key="1">
    <source>
        <dbReference type="PROSITE" id="PS51186"/>
    </source>
</evidence>
<protein>
    <recommendedName>
        <fullName evidence="1">N-acetyltransferase domain-containing protein</fullName>
    </recommendedName>
</protein>
<name>A0A917AHA7_9RHOB</name>
<dbReference type="GO" id="GO:0016747">
    <property type="term" value="F:acyltransferase activity, transferring groups other than amino-acyl groups"/>
    <property type="evidence" value="ECO:0007669"/>
    <property type="project" value="InterPro"/>
</dbReference>
<reference evidence="2" key="2">
    <citation type="submission" date="2020-09" db="EMBL/GenBank/DDBJ databases">
        <authorList>
            <person name="Sun Q."/>
            <person name="Zhou Y."/>
        </authorList>
    </citation>
    <scope>NUCLEOTIDE SEQUENCE</scope>
    <source>
        <strain evidence="2">CGMCC 1.16012</strain>
    </source>
</reference>
<proteinExistence type="predicted"/>
<dbReference type="SUPFAM" id="SSF55729">
    <property type="entry name" value="Acyl-CoA N-acyltransferases (Nat)"/>
    <property type="match status" value="1"/>
</dbReference>
<sequence>MRRVLGETGKIGHVAVMASHRGTGLGAQIMKACLDILATQPGVTRAYLSAQTNALGFYKKLGFNAYGEEYPDAGIPHMDMERPLDGSQKN</sequence>
<dbReference type="Proteomes" id="UP000606730">
    <property type="component" value="Unassembled WGS sequence"/>
</dbReference>
<organism evidence="2 3">
    <name type="scientific">Actibacterium pelagium</name>
    <dbReference type="NCBI Taxonomy" id="2029103"/>
    <lineage>
        <taxon>Bacteria</taxon>
        <taxon>Pseudomonadati</taxon>
        <taxon>Pseudomonadota</taxon>
        <taxon>Alphaproteobacteria</taxon>
        <taxon>Rhodobacterales</taxon>
        <taxon>Roseobacteraceae</taxon>
        <taxon>Actibacterium</taxon>
    </lineage>
</organism>
<evidence type="ECO:0000313" key="2">
    <source>
        <dbReference type="EMBL" id="GGE52890.1"/>
    </source>
</evidence>
<comment type="caution">
    <text evidence="2">The sequence shown here is derived from an EMBL/GenBank/DDBJ whole genome shotgun (WGS) entry which is preliminary data.</text>
</comment>
<keyword evidence="3" id="KW-1185">Reference proteome</keyword>
<dbReference type="EMBL" id="BMKN01000002">
    <property type="protein sequence ID" value="GGE52890.1"/>
    <property type="molecule type" value="Genomic_DNA"/>
</dbReference>
<dbReference type="InterPro" id="IPR016181">
    <property type="entry name" value="Acyl_CoA_acyltransferase"/>
</dbReference>
<dbReference type="CDD" id="cd04301">
    <property type="entry name" value="NAT_SF"/>
    <property type="match status" value="1"/>
</dbReference>